<reference evidence="1 2" key="1">
    <citation type="submission" date="2015-07" db="EMBL/GenBank/DDBJ databases">
        <title>The genome of Pseudoloma neurophilia, a relevant intracellular parasite of the zebrafish.</title>
        <authorList>
            <person name="Ndikumana S."/>
            <person name="Pelin A."/>
            <person name="Sanders J."/>
            <person name="Corradi N."/>
        </authorList>
    </citation>
    <scope>NUCLEOTIDE SEQUENCE [LARGE SCALE GENOMIC DNA]</scope>
    <source>
        <strain evidence="1 2">MK1</strain>
    </source>
</reference>
<dbReference type="EMBL" id="LGUB01000004">
    <property type="protein sequence ID" value="KRH95159.1"/>
    <property type="molecule type" value="Genomic_DNA"/>
</dbReference>
<sequence length="47" mass="5566">MLFCIFLVLNEQKRKIDSFLMNCGRFCTDFSLIIQIFSFLLSLSKKI</sequence>
<keyword evidence="2" id="KW-1185">Reference proteome</keyword>
<evidence type="ECO:0000313" key="1">
    <source>
        <dbReference type="EMBL" id="KRH95159.1"/>
    </source>
</evidence>
<dbReference type="Proteomes" id="UP000051530">
    <property type="component" value="Unassembled WGS sequence"/>
</dbReference>
<accession>A0A0R0M7Z8</accession>
<proteinExistence type="predicted"/>
<organism evidence="1 2">
    <name type="scientific">Pseudoloma neurophilia</name>
    <dbReference type="NCBI Taxonomy" id="146866"/>
    <lineage>
        <taxon>Eukaryota</taxon>
        <taxon>Fungi</taxon>
        <taxon>Fungi incertae sedis</taxon>
        <taxon>Microsporidia</taxon>
        <taxon>Pseudoloma</taxon>
    </lineage>
</organism>
<dbReference type="VEuPathDB" id="MicrosporidiaDB:M153_2200010901"/>
<protein>
    <submittedName>
        <fullName evidence="1">Uncharacterized protein</fullName>
    </submittedName>
</protein>
<evidence type="ECO:0000313" key="2">
    <source>
        <dbReference type="Proteomes" id="UP000051530"/>
    </source>
</evidence>
<gene>
    <name evidence="1" type="ORF">M153_2200010901</name>
</gene>
<comment type="caution">
    <text evidence="1">The sequence shown here is derived from an EMBL/GenBank/DDBJ whole genome shotgun (WGS) entry which is preliminary data.</text>
</comment>
<name>A0A0R0M7Z8_9MICR</name>
<dbReference type="AlphaFoldDB" id="A0A0R0M7Z8"/>